<feature type="transmembrane region" description="Helical" evidence="15">
    <location>
        <begin position="78"/>
        <end position="96"/>
    </location>
</feature>
<evidence type="ECO:0000256" key="3">
    <source>
        <dbReference type="ARBA" id="ARBA00012438"/>
    </source>
</evidence>
<evidence type="ECO:0000256" key="14">
    <source>
        <dbReference type="SAM" id="Coils"/>
    </source>
</evidence>
<keyword evidence="4" id="KW-1003">Cell membrane</keyword>
<dbReference type="PROSITE" id="PS50109">
    <property type="entry name" value="HIS_KIN"/>
    <property type="match status" value="1"/>
</dbReference>
<evidence type="ECO:0000256" key="12">
    <source>
        <dbReference type="ARBA" id="ARBA00023012"/>
    </source>
</evidence>
<reference evidence="17" key="2">
    <citation type="submission" date="2021-04" db="EMBL/GenBank/DDBJ databases">
        <authorList>
            <person name="Gilroy R."/>
        </authorList>
    </citation>
    <scope>NUCLEOTIDE SEQUENCE</scope>
    <source>
        <strain evidence="17">CHK191-13928</strain>
    </source>
</reference>
<feature type="coiled-coil region" evidence="14">
    <location>
        <begin position="128"/>
        <end position="159"/>
    </location>
</feature>
<keyword evidence="9 17" id="KW-0418">Kinase</keyword>
<name>A0A9D1WTP9_9FIRM</name>
<evidence type="ECO:0000256" key="4">
    <source>
        <dbReference type="ARBA" id="ARBA00022475"/>
    </source>
</evidence>
<feature type="transmembrane region" description="Helical" evidence="15">
    <location>
        <begin position="12"/>
        <end position="35"/>
    </location>
</feature>
<keyword evidence="8" id="KW-0547">Nucleotide-binding</keyword>
<dbReference type="AlphaFoldDB" id="A0A9D1WTP9"/>
<dbReference type="Gene3D" id="1.10.287.130">
    <property type="match status" value="1"/>
</dbReference>
<dbReference type="Pfam" id="PF00512">
    <property type="entry name" value="HisKA"/>
    <property type="match status" value="1"/>
</dbReference>
<dbReference type="InterPro" id="IPR050398">
    <property type="entry name" value="HssS/ArlS-like"/>
</dbReference>
<feature type="domain" description="Histidine kinase" evidence="16">
    <location>
        <begin position="162"/>
        <end position="378"/>
    </location>
</feature>
<evidence type="ECO:0000256" key="9">
    <source>
        <dbReference type="ARBA" id="ARBA00022777"/>
    </source>
</evidence>
<dbReference type="Proteomes" id="UP000886721">
    <property type="component" value="Unassembled WGS sequence"/>
</dbReference>
<dbReference type="InterPro" id="IPR003661">
    <property type="entry name" value="HisK_dim/P_dom"/>
</dbReference>
<evidence type="ECO:0000256" key="1">
    <source>
        <dbReference type="ARBA" id="ARBA00000085"/>
    </source>
</evidence>
<dbReference type="Gene3D" id="3.30.565.10">
    <property type="entry name" value="Histidine kinase-like ATPase, C-terminal domain"/>
    <property type="match status" value="1"/>
</dbReference>
<dbReference type="InterPro" id="IPR003594">
    <property type="entry name" value="HATPase_dom"/>
</dbReference>
<evidence type="ECO:0000256" key="13">
    <source>
        <dbReference type="ARBA" id="ARBA00023136"/>
    </source>
</evidence>
<dbReference type="PANTHER" id="PTHR45528:SF1">
    <property type="entry name" value="SENSOR HISTIDINE KINASE CPXA"/>
    <property type="match status" value="1"/>
</dbReference>
<evidence type="ECO:0000256" key="11">
    <source>
        <dbReference type="ARBA" id="ARBA00022989"/>
    </source>
</evidence>
<dbReference type="InterPro" id="IPR004358">
    <property type="entry name" value="Sig_transdc_His_kin-like_C"/>
</dbReference>
<dbReference type="EC" id="2.7.13.3" evidence="3"/>
<comment type="catalytic activity">
    <reaction evidence="1">
        <text>ATP + protein L-histidine = ADP + protein N-phospho-L-histidine.</text>
        <dbReference type="EC" id="2.7.13.3"/>
    </reaction>
</comment>
<keyword evidence="5" id="KW-0597">Phosphoprotein</keyword>
<keyword evidence="13 15" id="KW-0472">Membrane</keyword>
<evidence type="ECO:0000256" key="6">
    <source>
        <dbReference type="ARBA" id="ARBA00022679"/>
    </source>
</evidence>
<dbReference type="GO" id="GO:0000155">
    <property type="term" value="F:phosphorelay sensor kinase activity"/>
    <property type="evidence" value="ECO:0007669"/>
    <property type="project" value="InterPro"/>
</dbReference>
<proteinExistence type="predicted"/>
<evidence type="ECO:0000256" key="7">
    <source>
        <dbReference type="ARBA" id="ARBA00022692"/>
    </source>
</evidence>
<evidence type="ECO:0000256" key="8">
    <source>
        <dbReference type="ARBA" id="ARBA00022741"/>
    </source>
</evidence>
<comment type="caution">
    <text evidence="17">The sequence shown here is derived from an EMBL/GenBank/DDBJ whole genome shotgun (WGS) entry which is preliminary data.</text>
</comment>
<evidence type="ECO:0000313" key="17">
    <source>
        <dbReference type="EMBL" id="HIX66933.1"/>
    </source>
</evidence>
<dbReference type="InterPro" id="IPR005467">
    <property type="entry name" value="His_kinase_dom"/>
</dbReference>
<gene>
    <name evidence="17" type="ORF">H9735_02255</name>
</gene>
<evidence type="ECO:0000259" key="16">
    <source>
        <dbReference type="PROSITE" id="PS50109"/>
    </source>
</evidence>
<dbReference type="CDD" id="cd00082">
    <property type="entry name" value="HisKA"/>
    <property type="match status" value="1"/>
</dbReference>
<dbReference type="GO" id="GO:0005524">
    <property type="term" value="F:ATP binding"/>
    <property type="evidence" value="ECO:0007669"/>
    <property type="project" value="UniProtKB-KW"/>
</dbReference>
<evidence type="ECO:0000256" key="15">
    <source>
        <dbReference type="SAM" id="Phobius"/>
    </source>
</evidence>
<reference evidence="17" key="1">
    <citation type="journal article" date="2021" name="PeerJ">
        <title>Extensive microbial diversity within the chicken gut microbiome revealed by metagenomics and culture.</title>
        <authorList>
            <person name="Gilroy R."/>
            <person name="Ravi A."/>
            <person name="Getino M."/>
            <person name="Pursley I."/>
            <person name="Horton D.L."/>
            <person name="Alikhan N.F."/>
            <person name="Baker D."/>
            <person name="Gharbi K."/>
            <person name="Hall N."/>
            <person name="Watson M."/>
            <person name="Adriaenssens E.M."/>
            <person name="Foster-Nyarko E."/>
            <person name="Jarju S."/>
            <person name="Secka A."/>
            <person name="Antonio M."/>
            <person name="Oren A."/>
            <person name="Chaudhuri R.R."/>
            <person name="La Ragione R."/>
            <person name="Hildebrand F."/>
            <person name="Pallen M.J."/>
        </authorList>
    </citation>
    <scope>NUCLEOTIDE SEQUENCE</scope>
    <source>
        <strain evidence="17">CHK191-13928</strain>
    </source>
</reference>
<sequence length="381" mass="44040">MVIKLRNKYRRLKIRIMIQTLGISIIVGLIGYFILDVFVDGVLQEPFAKTVVYSFQRLGMQELEAIHLYRLIFWQNKGLIIGAGFFVLFLFSFYLGMSRFTTYLRQVETGIQMILNESNDKIDLPDTLEPLEDKLNGIKENLKEQRRNIEETEQRKNDIIVYLAHDLKTPLTSIIAYLSLLNEAPDMPEEQREKYIGIALSKSKRLGELINEFFEITRYNLQNITLDKKEFYLYVLLEQVLDSFEPVFHEKGLQCTIEVDDKILIYGDPDRIARVFENLLRNAVSYCYPRSSIEVYGVIDGDNAKVVVRNQGKTIPAHQLKNLFEKFYRLDEARSSETGGAGLGLAIAKEIIELHDGTIQADSQNGYTSFIIQLPRKKEEL</sequence>
<evidence type="ECO:0000256" key="5">
    <source>
        <dbReference type="ARBA" id="ARBA00022553"/>
    </source>
</evidence>
<evidence type="ECO:0000313" key="18">
    <source>
        <dbReference type="Proteomes" id="UP000886721"/>
    </source>
</evidence>
<dbReference type="Pfam" id="PF02518">
    <property type="entry name" value="HATPase_c"/>
    <property type="match status" value="1"/>
</dbReference>
<evidence type="ECO:0000256" key="10">
    <source>
        <dbReference type="ARBA" id="ARBA00022840"/>
    </source>
</evidence>
<dbReference type="FunFam" id="3.30.565.10:FF:000013">
    <property type="entry name" value="Two-component sensor histidine kinase"/>
    <property type="match status" value="1"/>
</dbReference>
<evidence type="ECO:0000256" key="2">
    <source>
        <dbReference type="ARBA" id="ARBA00004651"/>
    </source>
</evidence>
<accession>A0A9D1WTP9</accession>
<keyword evidence="14" id="KW-0175">Coiled coil</keyword>
<keyword evidence="6" id="KW-0808">Transferase</keyword>
<keyword evidence="10" id="KW-0067">ATP-binding</keyword>
<dbReference type="SUPFAM" id="SSF47384">
    <property type="entry name" value="Homodimeric domain of signal transducing histidine kinase"/>
    <property type="match status" value="1"/>
</dbReference>
<organism evidence="17 18">
    <name type="scientific">Candidatus Anaerostipes excrementavium</name>
    <dbReference type="NCBI Taxonomy" id="2838463"/>
    <lineage>
        <taxon>Bacteria</taxon>
        <taxon>Bacillati</taxon>
        <taxon>Bacillota</taxon>
        <taxon>Clostridia</taxon>
        <taxon>Lachnospirales</taxon>
        <taxon>Lachnospiraceae</taxon>
        <taxon>Anaerostipes</taxon>
    </lineage>
</organism>
<keyword evidence="11 15" id="KW-1133">Transmembrane helix</keyword>
<dbReference type="SMART" id="SM00388">
    <property type="entry name" value="HisKA"/>
    <property type="match status" value="1"/>
</dbReference>
<dbReference type="PANTHER" id="PTHR45528">
    <property type="entry name" value="SENSOR HISTIDINE KINASE CPXA"/>
    <property type="match status" value="1"/>
</dbReference>
<keyword evidence="12" id="KW-0902">Two-component regulatory system</keyword>
<comment type="subcellular location">
    <subcellularLocation>
        <location evidence="2">Cell membrane</location>
        <topology evidence="2">Multi-pass membrane protein</topology>
    </subcellularLocation>
</comment>
<dbReference type="InterPro" id="IPR036097">
    <property type="entry name" value="HisK_dim/P_sf"/>
</dbReference>
<protein>
    <recommendedName>
        <fullName evidence="3">histidine kinase</fullName>
        <ecNumber evidence="3">2.7.13.3</ecNumber>
    </recommendedName>
</protein>
<dbReference type="EMBL" id="DXEM01000006">
    <property type="protein sequence ID" value="HIX66933.1"/>
    <property type="molecule type" value="Genomic_DNA"/>
</dbReference>
<dbReference type="SMART" id="SM00387">
    <property type="entry name" value="HATPase_c"/>
    <property type="match status" value="1"/>
</dbReference>
<keyword evidence="7 15" id="KW-0812">Transmembrane</keyword>
<dbReference type="GO" id="GO:0005886">
    <property type="term" value="C:plasma membrane"/>
    <property type="evidence" value="ECO:0007669"/>
    <property type="project" value="UniProtKB-SubCell"/>
</dbReference>
<dbReference type="PRINTS" id="PR00344">
    <property type="entry name" value="BCTRLSENSOR"/>
</dbReference>
<dbReference type="InterPro" id="IPR036890">
    <property type="entry name" value="HATPase_C_sf"/>
</dbReference>
<dbReference type="SUPFAM" id="SSF55874">
    <property type="entry name" value="ATPase domain of HSP90 chaperone/DNA topoisomerase II/histidine kinase"/>
    <property type="match status" value="1"/>
</dbReference>